<proteinExistence type="predicted"/>
<organism evidence="2 3">
    <name type="scientific">Bimuria novae-zelandiae CBS 107.79</name>
    <dbReference type="NCBI Taxonomy" id="1447943"/>
    <lineage>
        <taxon>Eukaryota</taxon>
        <taxon>Fungi</taxon>
        <taxon>Dikarya</taxon>
        <taxon>Ascomycota</taxon>
        <taxon>Pezizomycotina</taxon>
        <taxon>Dothideomycetes</taxon>
        <taxon>Pleosporomycetidae</taxon>
        <taxon>Pleosporales</taxon>
        <taxon>Massarineae</taxon>
        <taxon>Didymosphaeriaceae</taxon>
        <taxon>Bimuria</taxon>
    </lineage>
</organism>
<evidence type="ECO:0000313" key="2">
    <source>
        <dbReference type="EMBL" id="KAF1966589.1"/>
    </source>
</evidence>
<gene>
    <name evidence="2" type="ORF">BU23DRAFT_316876</name>
</gene>
<protein>
    <submittedName>
        <fullName evidence="2">Uncharacterized protein</fullName>
    </submittedName>
</protein>
<name>A0A6A5URJ5_9PLEO</name>
<reference evidence="2" key="1">
    <citation type="journal article" date="2020" name="Stud. Mycol.">
        <title>101 Dothideomycetes genomes: a test case for predicting lifestyles and emergence of pathogens.</title>
        <authorList>
            <person name="Haridas S."/>
            <person name="Albert R."/>
            <person name="Binder M."/>
            <person name="Bloem J."/>
            <person name="Labutti K."/>
            <person name="Salamov A."/>
            <person name="Andreopoulos B."/>
            <person name="Baker S."/>
            <person name="Barry K."/>
            <person name="Bills G."/>
            <person name="Bluhm B."/>
            <person name="Cannon C."/>
            <person name="Castanera R."/>
            <person name="Culley D."/>
            <person name="Daum C."/>
            <person name="Ezra D."/>
            <person name="Gonzalez J."/>
            <person name="Henrissat B."/>
            <person name="Kuo A."/>
            <person name="Liang C."/>
            <person name="Lipzen A."/>
            <person name="Lutzoni F."/>
            <person name="Magnuson J."/>
            <person name="Mondo S."/>
            <person name="Nolan M."/>
            <person name="Ohm R."/>
            <person name="Pangilinan J."/>
            <person name="Park H.-J."/>
            <person name="Ramirez L."/>
            <person name="Alfaro M."/>
            <person name="Sun H."/>
            <person name="Tritt A."/>
            <person name="Yoshinaga Y."/>
            <person name="Zwiers L.-H."/>
            <person name="Turgeon B."/>
            <person name="Goodwin S."/>
            <person name="Spatafora J."/>
            <person name="Crous P."/>
            <person name="Grigoriev I."/>
        </authorList>
    </citation>
    <scope>NUCLEOTIDE SEQUENCE</scope>
    <source>
        <strain evidence="2">CBS 107.79</strain>
    </source>
</reference>
<keyword evidence="3" id="KW-1185">Reference proteome</keyword>
<evidence type="ECO:0000313" key="3">
    <source>
        <dbReference type="Proteomes" id="UP000800036"/>
    </source>
</evidence>
<feature type="non-terminal residue" evidence="2">
    <location>
        <position position="1"/>
    </location>
</feature>
<feature type="compositionally biased region" description="Basic residues" evidence="1">
    <location>
        <begin position="60"/>
        <end position="74"/>
    </location>
</feature>
<evidence type="ECO:0000256" key="1">
    <source>
        <dbReference type="SAM" id="MobiDB-lite"/>
    </source>
</evidence>
<sequence>STNLSRILRHKTTHTLLRSLKPHFNTHASYLSSTQTQHAAHANSHPLPIPHGNTDPTNPQRRRRRRRSRWRRPHRRRKTRIWRRPCRCCRRWRRWPWRRPRWLRQSVCPGNRYRGGCHRFPALPSDRFVLLEETYSG</sequence>
<dbReference type="Proteomes" id="UP000800036">
    <property type="component" value="Unassembled WGS sequence"/>
</dbReference>
<accession>A0A6A5URJ5</accession>
<dbReference type="EMBL" id="ML976744">
    <property type="protein sequence ID" value="KAF1966589.1"/>
    <property type="molecule type" value="Genomic_DNA"/>
</dbReference>
<feature type="region of interest" description="Disordered" evidence="1">
    <location>
        <begin position="32"/>
        <end position="74"/>
    </location>
</feature>
<dbReference type="AlphaFoldDB" id="A0A6A5URJ5"/>